<organism evidence="2 3">
    <name type="scientific">Eubacterium cellulosolvens (strain ATCC 43171 / JCM 9499 / 6)</name>
    <name type="common">Cillobacterium cellulosolvens</name>
    <dbReference type="NCBI Taxonomy" id="633697"/>
    <lineage>
        <taxon>Bacteria</taxon>
        <taxon>Bacillati</taxon>
        <taxon>Bacillota</taxon>
        <taxon>Clostridia</taxon>
        <taxon>Eubacteriales</taxon>
        <taxon>Eubacteriaceae</taxon>
        <taxon>Eubacterium</taxon>
    </lineage>
</organism>
<accession>I5ARI4</accession>
<dbReference type="InterPro" id="IPR025945">
    <property type="entry name" value="DHHW"/>
</dbReference>
<dbReference type="AlphaFoldDB" id="I5ARI4"/>
<dbReference type="Pfam" id="PF14286">
    <property type="entry name" value="DHHW"/>
    <property type="match status" value="1"/>
</dbReference>
<feature type="compositionally biased region" description="Low complexity" evidence="1">
    <location>
        <begin position="408"/>
        <end position="422"/>
    </location>
</feature>
<dbReference type="eggNOG" id="ENOG502Z8CW">
    <property type="taxonomic scope" value="Bacteria"/>
</dbReference>
<name>I5ARI4_EUBC6</name>
<gene>
    <name evidence="2" type="ORF">EubceDRAFT1_0565</name>
</gene>
<dbReference type="EMBL" id="CM001487">
    <property type="protein sequence ID" value="EIM56407.1"/>
    <property type="molecule type" value="Genomic_DNA"/>
</dbReference>
<dbReference type="STRING" id="633697.EubceDRAFT1_0565"/>
<reference evidence="2 3" key="2">
    <citation type="submission" date="2012-02" db="EMBL/GenBank/DDBJ databases">
        <title>Improved High-Quality Draft sequence of Eubacterium cellulosolvens 6.</title>
        <authorList>
            <consortium name="US DOE Joint Genome Institute"/>
            <person name="Lucas S."/>
            <person name="Han J."/>
            <person name="Lapidus A."/>
            <person name="Cheng J.-F."/>
            <person name="Goodwin L."/>
            <person name="Pitluck S."/>
            <person name="Peters L."/>
            <person name="Mikhailova N."/>
            <person name="Gu W."/>
            <person name="Detter J.C."/>
            <person name="Han C."/>
            <person name="Tapia R."/>
            <person name="Land M."/>
            <person name="Hauser L."/>
            <person name="Kyrpides N."/>
            <person name="Ivanova N."/>
            <person name="Pagani I."/>
            <person name="Johnson E."/>
            <person name="Mukhopadhyay B."/>
            <person name="Anderson I."/>
            <person name="Woyke T."/>
        </authorList>
    </citation>
    <scope>NUCLEOTIDE SEQUENCE [LARGE SCALE GENOMIC DNA]</scope>
    <source>
        <strain evidence="2 3">6</strain>
    </source>
</reference>
<evidence type="ECO:0000256" key="1">
    <source>
        <dbReference type="SAM" id="MobiDB-lite"/>
    </source>
</evidence>
<dbReference type="Proteomes" id="UP000005753">
    <property type="component" value="Chromosome"/>
</dbReference>
<proteinExistence type="predicted"/>
<keyword evidence="3" id="KW-1185">Reference proteome</keyword>
<reference evidence="2 3" key="1">
    <citation type="submission" date="2010-08" db="EMBL/GenBank/DDBJ databases">
        <authorList>
            <consortium name="US DOE Joint Genome Institute (JGI-PGF)"/>
            <person name="Lucas S."/>
            <person name="Copeland A."/>
            <person name="Lapidus A."/>
            <person name="Cheng J.-F."/>
            <person name="Bruce D."/>
            <person name="Goodwin L."/>
            <person name="Pitluck S."/>
            <person name="Land M.L."/>
            <person name="Hauser L."/>
            <person name="Chang Y.-J."/>
            <person name="Anderson I.J."/>
            <person name="Johnson E."/>
            <person name="Mulhopadhyay B."/>
            <person name="Kyrpides N."/>
            <person name="Woyke T.J."/>
        </authorList>
    </citation>
    <scope>NUCLEOTIDE SEQUENCE [LARGE SCALE GENOMIC DNA]</scope>
    <source>
        <strain evidence="2 3">6</strain>
    </source>
</reference>
<protein>
    <recommendedName>
        <fullName evidence="4">AlgX/AlgJ SGNH hydrolase-like domain-containing protein</fullName>
    </recommendedName>
</protein>
<feature type="region of interest" description="Disordered" evidence="1">
    <location>
        <begin position="402"/>
        <end position="441"/>
    </location>
</feature>
<dbReference type="HOGENOM" id="CLU_031022_0_0_9"/>
<evidence type="ECO:0000313" key="2">
    <source>
        <dbReference type="EMBL" id="EIM56407.1"/>
    </source>
</evidence>
<evidence type="ECO:0000313" key="3">
    <source>
        <dbReference type="Proteomes" id="UP000005753"/>
    </source>
</evidence>
<sequence length="441" mass="49902">MQRTNKRRRGAATKEQRRKRKLRFLRKWHAKTLTVLFLAMVAGFVIVNMATKDRTFSENENRNLAQKPKLSAATVKDGSYFKDFSSYLNDQFFGRDRWLTLNLLENTFLGRKEAGEVYLGKNGYLLEKANVPDEEQMKLKETAIRDFWNEHQNLNMNMVLVPCAGAVYPKLLPKNAPFRDQIGDISEEENSLMDTGIKFTRLSDAFRAHGDEQLYYKTDHHWTSAGAGYALAEMAGNLGILDPETSYDSYTVSGSFQGTLASKSGRHSVADEIRILVPKTKMPEYYVYYPDTQTSTTSVYIRSKLKEKDQYQVFFGGNHPAVEIHTTADTGKNILIFKDSYANAFVPLLIPYYDNIIMIDPRYYYEDVNQVISSAEITDVLFLYSQNTFATDTTLTDVLNSGRKDAASGSGTESLGSVSSSSVDFEEDNLEDLTVSSSSEE</sequence>
<dbReference type="OrthoDB" id="175771at2"/>
<evidence type="ECO:0008006" key="4">
    <source>
        <dbReference type="Google" id="ProtNLM"/>
    </source>
</evidence>